<dbReference type="InterPro" id="IPR016140">
    <property type="entry name" value="Bifunc_inhib/LTP/seed_store"/>
</dbReference>
<evidence type="ECO:0000256" key="10">
    <source>
        <dbReference type="ARBA" id="ARBA00023180"/>
    </source>
</evidence>
<dbReference type="PANTHER" id="PTHR33044">
    <property type="entry name" value="BIFUNCTIONAL INHIBITOR/LIPID-TRANSFER PROTEIN/SEED STORAGE 2S ALBUMIN SUPERFAMILY PROTEIN-RELATED"/>
    <property type="match status" value="1"/>
</dbReference>
<comment type="function">
    <text evidence="1">Plant non-specific lipid-transfer proteins transfer phospholipids as well as galactolipids across membranes. May play a role in wax or cutin deposition in the cell walls of expanding epidermal cells and certain secretory tissues.</text>
</comment>
<evidence type="ECO:0000256" key="12">
    <source>
        <dbReference type="SAM" id="MobiDB-lite"/>
    </source>
</evidence>
<feature type="region of interest" description="Disordered" evidence="12">
    <location>
        <begin position="130"/>
        <end position="181"/>
    </location>
</feature>
<dbReference type="Pfam" id="PF14368">
    <property type="entry name" value="LTP_2"/>
    <property type="match status" value="1"/>
</dbReference>
<evidence type="ECO:0000259" key="14">
    <source>
        <dbReference type="SMART" id="SM00499"/>
    </source>
</evidence>
<comment type="similarity">
    <text evidence="3">Belongs to the plant LTP family.</text>
</comment>
<comment type="caution">
    <text evidence="15">The sequence shown here is derived from an EMBL/GenBank/DDBJ whole genome shotgun (WGS) entry which is preliminary data.</text>
</comment>
<accession>A0A498IRG8</accession>
<feature type="compositionally biased region" description="Low complexity" evidence="12">
    <location>
        <begin position="157"/>
        <end position="171"/>
    </location>
</feature>
<dbReference type="GO" id="GO:0005886">
    <property type="term" value="C:plasma membrane"/>
    <property type="evidence" value="ECO:0007669"/>
    <property type="project" value="UniProtKB-SubCell"/>
</dbReference>
<evidence type="ECO:0000256" key="1">
    <source>
        <dbReference type="ARBA" id="ARBA00003211"/>
    </source>
</evidence>
<evidence type="ECO:0000256" key="9">
    <source>
        <dbReference type="ARBA" id="ARBA00023157"/>
    </source>
</evidence>
<evidence type="ECO:0000256" key="11">
    <source>
        <dbReference type="ARBA" id="ARBA00023288"/>
    </source>
</evidence>
<evidence type="ECO:0000256" key="4">
    <source>
        <dbReference type="ARBA" id="ARBA00022448"/>
    </source>
</evidence>
<organism evidence="15 16">
    <name type="scientific">Malus domestica</name>
    <name type="common">Apple</name>
    <name type="synonym">Pyrus malus</name>
    <dbReference type="NCBI Taxonomy" id="3750"/>
    <lineage>
        <taxon>Eukaryota</taxon>
        <taxon>Viridiplantae</taxon>
        <taxon>Streptophyta</taxon>
        <taxon>Embryophyta</taxon>
        <taxon>Tracheophyta</taxon>
        <taxon>Spermatophyta</taxon>
        <taxon>Magnoliopsida</taxon>
        <taxon>eudicotyledons</taxon>
        <taxon>Gunneridae</taxon>
        <taxon>Pentapetalae</taxon>
        <taxon>rosids</taxon>
        <taxon>fabids</taxon>
        <taxon>Rosales</taxon>
        <taxon>Rosaceae</taxon>
        <taxon>Amygdaloideae</taxon>
        <taxon>Maleae</taxon>
        <taxon>Malus</taxon>
    </lineage>
</organism>
<dbReference type="Gene3D" id="1.10.110.10">
    <property type="entry name" value="Plant lipid-transfer and hydrophobic proteins"/>
    <property type="match status" value="1"/>
</dbReference>
<keyword evidence="4" id="KW-0813">Transport</keyword>
<evidence type="ECO:0000256" key="5">
    <source>
        <dbReference type="ARBA" id="ARBA00022475"/>
    </source>
</evidence>
<keyword evidence="5" id="KW-1003">Cell membrane</keyword>
<keyword evidence="9" id="KW-1015">Disulfide bond</keyword>
<keyword evidence="8" id="KW-0446">Lipid-binding</keyword>
<evidence type="ECO:0000256" key="6">
    <source>
        <dbReference type="ARBA" id="ARBA00022622"/>
    </source>
</evidence>
<keyword evidence="7 13" id="KW-0732">Signal</keyword>
<keyword evidence="10" id="KW-0325">Glycoprotein</keyword>
<gene>
    <name evidence="15" type="ORF">DVH24_040122</name>
</gene>
<keyword evidence="11" id="KW-0449">Lipoprotein</keyword>
<sequence>MGKAIVATGSIMLLMTILVHGVSAQPAPAPAPATTDCYTSLLGLSDCLTYVEEGSNLTKPDKPCCPELAGLVKDNPVCLCYLLGNTSSSLGFQIDTNRALKLPTVCKVDTPPASTCAVLGIPVSAPIASEGPNSPDFAGSPQGPAAAAEGPNSPDFAESPQGPAAAAGSPEANKDKNGASRTADSVIALLERMSNLNKLDFTALDMSGANYLKCA</sequence>
<dbReference type="SMART" id="SM00499">
    <property type="entry name" value="AAI"/>
    <property type="match status" value="1"/>
</dbReference>
<protein>
    <recommendedName>
        <fullName evidence="14">Bifunctional inhibitor/plant lipid transfer protein/seed storage helical domain-containing protein</fullName>
    </recommendedName>
</protein>
<feature type="chain" id="PRO_5019755081" description="Bifunctional inhibitor/plant lipid transfer protein/seed storage helical domain-containing protein" evidence="13">
    <location>
        <begin position="25"/>
        <end position="215"/>
    </location>
</feature>
<keyword evidence="6" id="KW-0336">GPI-anchor</keyword>
<evidence type="ECO:0000256" key="13">
    <source>
        <dbReference type="SAM" id="SignalP"/>
    </source>
</evidence>
<dbReference type="FunFam" id="1.10.110.10:FF:000001">
    <property type="entry name" value="Bifunctional inhibitor/lipid-transfer protein/seed storage 2S albumin superfamily protein"/>
    <property type="match status" value="1"/>
</dbReference>
<keyword evidence="6" id="KW-0472">Membrane</keyword>
<proteinExistence type="inferred from homology"/>
<dbReference type="EMBL" id="RDQH01000337">
    <property type="protein sequence ID" value="RXH84774.1"/>
    <property type="molecule type" value="Genomic_DNA"/>
</dbReference>
<evidence type="ECO:0000256" key="3">
    <source>
        <dbReference type="ARBA" id="ARBA00009748"/>
    </source>
</evidence>
<dbReference type="GO" id="GO:0008289">
    <property type="term" value="F:lipid binding"/>
    <property type="evidence" value="ECO:0007669"/>
    <property type="project" value="UniProtKB-KW"/>
</dbReference>
<evidence type="ECO:0000313" key="16">
    <source>
        <dbReference type="Proteomes" id="UP000290289"/>
    </source>
</evidence>
<name>A0A498IRG8_MALDO</name>
<feature type="domain" description="Bifunctional inhibitor/plant lipid transfer protein/seed storage helical" evidence="14">
    <location>
        <begin position="37"/>
        <end position="116"/>
    </location>
</feature>
<dbReference type="InterPro" id="IPR043325">
    <property type="entry name" value="LTSS"/>
</dbReference>
<dbReference type="STRING" id="3750.A0A498IRG8"/>
<keyword evidence="16" id="KW-1185">Reference proteome</keyword>
<feature type="signal peptide" evidence="13">
    <location>
        <begin position="1"/>
        <end position="24"/>
    </location>
</feature>
<dbReference type="CDD" id="cd00010">
    <property type="entry name" value="AAI_LTSS"/>
    <property type="match status" value="1"/>
</dbReference>
<dbReference type="AlphaFoldDB" id="A0A498IRG8"/>
<comment type="subcellular location">
    <subcellularLocation>
        <location evidence="2">Cell membrane</location>
        <topology evidence="2">Lipid-anchor</topology>
        <topology evidence="2">GPI-anchor</topology>
    </subcellularLocation>
</comment>
<dbReference type="InterPro" id="IPR036312">
    <property type="entry name" value="Bifun_inhib/LTP/seed_sf"/>
</dbReference>
<dbReference type="SUPFAM" id="SSF47699">
    <property type="entry name" value="Bifunctional inhibitor/lipid-transfer protein/seed storage 2S albumin"/>
    <property type="match status" value="1"/>
</dbReference>
<evidence type="ECO:0000256" key="8">
    <source>
        <dbReference type="ARBA" id="ARBA00023121"/>
    </source>
</evidence>
<evidence type="ECO:0000256" key="7">
    <source>
        <dbReference type="ARBA" id="ARBA00022729"/>
    </source>
</evidence>
<dbReference type="Proteomes" id="UP000290289">
    <property type="component" value="Chromosome 11"/>
</dbReference>
<reference evidence="15 16" key="1">
    <citation type="submission" date="2018-10" db="EMBL/GenBank/DDBJ databases">
        <title>A high-quality apple genome assembly.</title>
        <authorList>
            <person name="Hu J."/>
        </authorList>
    </citation>
    <scope>NUCLEOTIDE SEQUENCE [LARGE SCALE GENOMIC DNA]</scope>
    <source>
        <strain evidence="16">cv. HFTH1</strain>
        <tissue evidence="15">Young leaf</tissue>
    </source>
</reference>
<evidence type="ECO:0000313" key="15">
    <source>
        <dbReference type="EMBL" id="RXH84774.1"/>
    </source>
</evidence>
<evidence type="ECO:0000256" key="2">
    <source>
        <dbReference type="ARBA" id="ARBA00004609"/>
    </source>
</evidence>
<dbReference type="GO" id="GO:0098552">
    <property type="term" value="C:side of membrane"/>
    <property type="evidence" value="ECO:0007669"/>
    <property type="project" value="UniProtKB-KW"/>
</dbReference>